<accession>A0A4Y2JHH6</accession>
<feature type="compositionally biased region" description="Polar residues" evidence="1">
    <location>
        <begin position="7"/>
        <end position="19"/>
    </location>
</feature>
<feature type="region of interest" description="Disordered" evidence="1">
    <location>
        <begin position="1"/>
        <end position="42"/>
    </location>
</feature>
<organism evidence="2 3">
    <name type="scientific">Araneus ventricosus</name>
    <name type="common">Orbweaver spider</name>
    <name type="synonym">Epeira ventricosa</name>
    <dbReference type="NCBI Taxonomy" id="182803"/>
    <lineage>
        <taxon>Eukaryota</taxon>
        <taxon>Metazoa</taxon>
        <taxon>Ecdysozoa</taxon>
        <taxon>Arthropoda</taxon>
        <taxon>Chelicerata</taxon>
        <taxon>Arachnida</taxon>
        <taxon>Araneae</taxon>
        <taxon>Araneomorphae</taxon>
        <taxon>Entelegynae</taxon>
        <taxon>Araneoidea</taxon>
        <taxon>Araneidae</taxon>
        <taxon>Araneus</taxon>
    </lineage>
</organism>
<comment type="caution">
    <text evidence="2">The sequence shown here is derived from an EMBL/GenBank/DDBJ whole genome shotgun (WGS) entry which is preliminary data.</text>
</comment>
<keyword evidence="3" id="KW-1185">Reference proteome</keyword>
<gene>
    <name evidence="2" type="ORF">AVEN_66202_1</name>
</gene>
<evidence type="ECO:0000313" key="2">
    <source>
        <dbReference type="EMBL" id="GBM88919.1"/>
    </source>
</evidence>
<dbReference type="AlphaFoldDB" id="A0A4Y2JHH6"/>
<protein>
    <submittedName>
        <fullName evidence="2">Uncharacterized protein</fullName>
    </submittedName>
</protein>
<dbReference type="Proteomes" id="UP000499080">
    <property type="component" value="Unassembled WGS sequence"/>
</dbReference>
<proteinExistence type="predicted"/>
<evidence type="ECO:0000313" key="3">
    <source>
        <dbReference type="Proteomes" id="UP000499080"/>
    </source>
</evidence>
<dbReference type="EMBL" id="BGPR01003500">
    <property type="protein sequence ID" value="GBM88919.1"/>
    <property type="molecule type" value="Genomic_DNA"/>
</dbReference>
<name>A0A4Y2JHH6_ARAVE</name>
<sequence>MILSRGIPTNSKSMTSCADSNLRPRCDASGTSKDLPRLRHRDEARKSEINRFGLLAPRCEDSGKDCLDWDPAKALSHVENKCGNPLCVGKRRKPYSPISRVLWDKWNGMEY</sequence>
<evidence type="ECO:0000256" key="1">
    <source>
        <dbReference type="SAM" id="MobiDB-lite"/>
    </source>
</evidence>
<reference evidence="2 3" key="1">
    <citation type="journal article" date="2019" name="Sci. Rep.">
        <title>Orb-weaving spider Araneus ventricosus genome elucidates the spidroin gene catalogue.</title>
        <authorList>
            <person name="Kono N."/>
            <person name="Nakamura H."/>
            <person name="Ohtoshi R."/>
            <person name="Moran D.A.P."/>
            <person name="Shinohara A."/>
            <person name="Yoshida Y."/>
            <person name="Fujiwara M."/>
            <person name="Mori M."/>
            <person name="Tomita M."/>
            <person name="Arakawa K."/>
        </authorList>
    </citation>
    <scope>NUCLEOTIDE SEQUENCE [LARGE SCALE GENOMIC DNA]</scope>
</reference>